<keyword evidence="3" id="KW-0479">Metal-binding</keyword>
<reference evidence="8 9" key="1">
    <citation type="submission" date="2019-07" db="EMBL/GenBank/DDBJ databases">
        <title>Cryptosporangium phraense sp. nov., isolated from plant litter.</title>
        <authorList>
            <person name="Suriyachadkun C."/>
        </authorList>
    </citation>
    <scope>NUCLEOTIDE SEQUENCE [LARGE SCALE GENOMIC DNA]</scope>
    <source>
        <strain evidence="8 9">A-T 5661</strain>
    </source>
</reference>
<sequence>MTGGCPTVLGNGNLVPRLRGSIVKVRADNERCEAHGQCWMVDEDLFTLDDDGYSTLGAGVDVPPGKEAVAQAGVDACPLQALRIDA</sequence>
<evidence type="ECO:0000256" key="6">
    <source>
        <dbReference type="ARBA" id="ARBA00023014"/>
    </source>
</evidence>
<evidence type="ECO:0000256" key="1">
    <source>
        <dbReference type="ARBA" id="ARBA00001927"/>
    </source>
</evidence>
<dbReference type="PANTHER" id="PTHR36923">
    <property type="entry name" value="FERREDOXIN"/>
    <property type="match status" value="1"/>
</dbReference>
<proteinExistence type="predicted"/>
<dbReference type="InParanoid" id="A0A545AIB3"/>
<evidence type="ECO:0000313" key="8">
    <source>
        <dbReference type="EMBL" id="TQS41064.1"/>
    </source>
</evidence>
<protein>
    <submittedName>
        <fullName evidence="8">Ferredoxin</fullName>
    </submittedName>
</protein>
<comment type="caution">
    <text evidence="8">The sequence shown here is derived from an EMBL/GenBank/DDBJ whole genome shotgun (WGS) entry which is preliminary data.</text>
</comment>
<keyword evidence="6" id="KW-0411">Iron-sulfur</keyword>
<dbReference type="Proteomes" id="UP000317982">
    <property type="component" value="Unassembled WGS sequence"/>
</dbReference>
<evidence type="ECO:0000256" key="4">
    <source>
        <dbReference type="ARBA" id="ARBA00022982"/>
    </source>
</evidence>
<keyword evidence="5" id="KW-0408">Iron</keyword>
<name>A0A545AIB3_9ACTN</name>
<evidence type="ECO:0000256" key="2">
    <source>
        <dbReference type="ARBA" id="ARBA00022448"/>
    </source>
</evidence>
<evidence type="ECO:0000256" key="5">
    <source>
        <dbReference type="ARBA" id="ARBA00023004"/>
    </source>
</evidence>
<comment type="cofactor">
    <cofactor evidence="1">
        <name>[3Fe-4S] cluster</name>
        <dbReference type="ChEBI" id="CHEBI:21137"/>
    </cofactor>
</comment>
<dbReference type="OrthoDB" id="3215002at2"/>
<dbReference type="EMBL" id="VIRS01000030">
    <property type="protein sequence ID" value="TQS41064.1"/>
    <property type="molecule type" value="Genomic_DNA"/>
</dbReference>
<dbReference type="SUPFAM" id="SSF54862">
    <property type="entry name" value="4Fe-4S ferredoxins"/>
    <property type="match status" value="1"/>
</dbReference>
<dbReference type="GO" id="GO:0046872">
    <property type="term" value="F:metal ion binding"/>
    <property type="evidence" value="ECO:0007669"/>
    <property type="project" value="UniProtKB-KW"/>
</dbReference>
<dbReference type="Gene3D" id="3.30.70.20">
    <property type="match status" value="1"/>
</dbReference>
<dbReference type="GO" id="GO:0051538">
    <property type="term" value="F:3 iron, 4 sulfur cluster binding"/>
    <property type="evidence" value="ECO:0007669"/>
    <property type="project" value="UniProtKB-KW"/>
</dbReference>
<evidence type="ECO:0000313" key="9">
    <source>
        <dbReference type="Proteomes" id="UP000317982"/>
    </source>
</evidence>
<organism evidence="8 9">
    <name type="scientific">Cryptosporangium phraense</name>
    <dbReference type="NCBI Taxonomy" id="2593070"/>
    <lineage>
        <taxon>Bacteria</taxon>
        <taxon>Bacillati</taxon>
        <taxon>Actinomycetota</taxon>
        <taxon>Actinomycetes</taxon>
        <taxon>Cryptosporangiales</taxon>
        <taxon>Cryptosporangiaceae</taxon>
        <taxon>Cryptosporangium</taxon>
    </lineage>
</organism>
<dbReference type="AlphaFoldDB" id="A0A545AIB3"/>
<accession>A0A545AIB3</accession>
<keyword evidence="2" id="KW-0813">Transport</keyword>
<keyword evidence="9" id="KW-1185">Reference proteome</keyword>
<keyword evidence="4" id="KW-0249">Electron transport</keyword>
<gene>
    <name evidence="8" type="ORF">FL583_31370</name>
</gene>
<keyword evidence="7" id="KW-0003">3Fe-4S</keyword>
<evidence type="ECO:0000256" key="7">
    <source>
        <dbReference type="ARBA" id="ARBA00023291"/>
    </source>
</evidence>
<dbReference type="InterPro" id="IPR051269">
    <property type="entry name" value="Fe-S_cluster_ET"/>
</dbReference>
<dbReference type="Pfam" id="PF13459">
    <property type="entry name" value="Fer4_15"/>
    <property type="match status" value="1"/>
</dbReference>
<evidence type="ECO:0000256" key="3">
    <source>
        <dbReference type="ARBA" id="ARBA00022723"/>
    </source>
</evidence>
<dbReference type="PANTHER" id="PTHR36923:SF3">
    <property type="entry name" value="FERREDOXIN"/>
    <property type="match status" value="1"/>
</dbReference>